<dbReference type="GO" id="GO:0003730">
    <property type="term" value="F:mRNA 3'-UTR binding"/>
    <property type="evidence" value="ECO:0007669"/>
    <property type="project" value="TreeGrafter"/>
</dbReference>
<dbReference type="GO" id="GO:0005739">
    <property type="term" value="C:mitochondrion"/>
    <property type="evidence" value="ECO:0007669"/>
    <property type="project" value="TreeGrafter"/>
</dbReference>
<dbReference type="Proteomes" id="UP001168990">
    <property type="component" value="Unassembled WGS sequence"/>
</dbReference>
<feature type="repeat" description="PPR" evidence="1">
    <location>
        <begin position="180"/>
        <end position="214"/>
    </location>
</feature>
<dbReference type="InterPro" id="IPR011990">
    <property type="entry name" value="TPR-like_helical_dom_sf"/>
</dbReference>
<accession>A0AA39FXP8</accession>
<organism evidence="4 5">
    <name type="scientific">Microctonus aethiopoides</name>
    <dbReference type="NCBI Taxonomy" id="144406"/>
    <lineage>
        <taxon>Eukaryota</taxon>
        <taxon>Metazoa</taxon>
        <taxon>Ecdysozoa</taxon>
        <taxon>Arthropoda</taxon>
        <taxon>Hexapoda</taxon>
        <taxon>Insecta</taxon>
        <taxon>Pterygota</taxon>
        <taxon>Neoptera</taxon>
        <taxon>Endopterygota</taxon>
        <taxon>Hymenoptera</taxon>
        <taxon>Apocrita</taxon>
        <taxon>Ichneumonoidea</taxon>
        <taxon>Braconidae</taxon>
        <taxon>Euphorinae</taxon>
        <taxon>Microctonus</taxon>
    </lineage>
</organism>
<feature type="coiled-coil region" evidence="2">
    <location>
        <begin position="809"/>
        <end position="836"/>
    </location>
</feature>
<dbReference type="Gene3D" id="1.25.40.10">
    <property type="entry name" value="Tetratricopeptide repeat domain"/>
    <property type="match status" value="2"/>
</dbReference>
<dbReference type="GO" id="GO:0070129">
    <property type="term" value="P:regulation of mitochondrial translation"/>
    <property type="evidence" value="ECO:0007669"/>
    <property type="project" value="TreeGrafter"/>
</dbReference>
<protein>
    <recommendedName>
        <fullName evidence="6">Leucine-rich PPR motif-containing protein, mitochondrial</fullName>
    </recommendedName>
</protein>
<evidence type="ECO:0000256" key="2">
    <source>
        <dbReference type="SAM" id="Coils"/>
    </source>
</evidence>
<dbReference type="PROSITE" id="PS51375">
    <property type="entry name" value="PPR"/>
    <property type="match status" value="3"/>
</dbReference>
<comment type="caution">
    <text evidence="4">The sequence shown here is derived from an EMBL/GenBank/DDBJ whole genome shotgun (WGS) entry which is preliminary data.</text>
</comment>
<dbReference type="EMBL" id="JAQQBS010000001">
    <property type="protein sequence ID" value="KAK0177466.1"/>
    <property type="molecule type" value="Genomic_DNA"/>
</dbReference>
<evidence type="ECO:0008006" key="6">
    <source>
        <dbReference type="Google" id="ProtNLM"/>
    </source>
</evidence>
<feature type="repeat" description="PPR" evidence="1">
    <location>
        <begin position="215"/>
        <end position="249"/>
    </location>
</feature>
<feature type="repeat" description="PPR" evidence="1">
    <location>
        <begin position="250"/>
        <end position="284"/>
    </location>
</feature>
<evidence type="ECO:0000256" key="3">
    <source>
        <dbReference type="SAM" id="MobiDB-lite"/>
    </source>
</evidence>
<reference evidence="4" key="2">
    <citation type="submission" date="2023-03" db="EMBL/GenBank/DDBJ databases">
        <authorList>
            <person name="Inwood S.N."/>
            <person name="Skelly J.G."/>
            <person name="Guhlin J."/>
            <person name="Harrop T.W.R."/>
            <person name="Goldson S.G."/>
            <person name="Dearden P.K."/>
        </authorList>
    </citation>
    <scope>NUCLEOTIDE SEQUENCE</scope>
    <source>
        <strain evidence="4">Irish</strain>
        <tissue evidence="4">Whole body</tissue>
    </source>
</reference>
<name>A0AA39FXP8_9HYME</name>
<gene>
    <name evidence="4" type="ORF">PV328_001517</name>
</gene>
<dbReference type="InterPro" id="IPR002885">
    <property type="entry name" value="PPR_rpt"/>
</dbReference>
<keyword evidence="5" id="KW-1185">Reference proteome</keyword>
<proteinExistence type="predicted"/>
<dbReference type="PANTHER" id="PTHR46669:SF1">
    <property type="entry name" value="LEUCINE-RICH PPR MOTIF-CONTAINING PROTEIN, MITOCHONDRIAL"/>
    <property type="match status" value="1"/>
</dbReference>
<feature type="region of interest" description="Disordered" evidence="3">
    <location>
        <begin position="1308"/>
        <end position="1336"/>
    </location>
</feature>
<dbReference type="InterPro" id="IPR033490">
    <property type="entry name" value="LRP130"/>
</dbReference>
<dbReference type="GO" id="GO:0005634">
    <property type="term" value="C:nucleus"/>
    <property type="evidence" value="ECO:0007669"/>
    <property type="project" value="TreeGrafter"/>
</dbReference>
<evidence type="ECO:0000256" key="1">
    <source>
        <dbReference type="PROSITE-ProRule" id="PRU00708"/>
    </source>
</evidence>
<dbReference type="Pfam" id="PF13041">
    <property type="entry name" value="PPR_2"/>
    <property type="match status" value="1"/>
</dbReference>
<sequence length="1336" mass="153581">MSMMLRYVRNLKKLNNVGRRIVFNEPQTKKTGIKHEFRETHSFNLNLTKGYATNAHLKYHETPIYGIDTTLQNLEMQLNRSGRVMKSEIDKILSSVQLEGKISSLQSLLLIRCCGRPLVDSDNKESIQLVQDVWDTLVLLNIPMDVSHYNSLLNVYLEKEYEFSPSAFISKMLENSIEPNRVTYQRMITAYCQRGDIAGATKILEIMRNKDFPLCENVFNSLIMGHSKANDMENAIEILKTMKNAGISPSAHTYEVLLCAYAKRGDINAIKTTMEEMKKNELNLLSTQLMEIFYSMVANGHTKIAEEFCNTHLCNISSDIDVTRILVKLINIQQISSALTLLDTSSGDTTRYNIRSLSFARAAIKNKNLSKEDIINICNHVNKRSDGNRTFQTIIYHGLTNQSEPSIIIELLKVWRDQNGEIRPHYFWPLLKSYAKMNNQDEMLNILKLMINDFKLQPSMETLRDYVIPYMIGTWKTVVDTLESLSIPMQNISWAIVSRLLYEKKMKNAGMFMSMYPINYPSEKFLHLLVESIMIRNDPKSFVAALRLMDRKTDTGSDDKTSIKLTDAALLEIINTIPNYRYEIINDVLSEMKKSGLSISPEVCETVKTYLNDNATPESLATLEKLTSGTLEQVPLHEYNPYDTVDSSRNSLHAVDVIQLRRMFAYNIENKDTVRAHETLRRLDSVGYTSAPVLAQAIDLFCHEGNLEAAEEYVNKLNSLEGAKLDNPKIIRYATLLIKNGRFNDAVTFISNQPDGIHTEHTSRALSLAIRDLFDVLIEAKQLESINQMLDILKSKKFVIPDNNSLGPLVKYHMVNNDLEKALEAYERACIDYKCTPYKNVLAKAFIENEDANSLQKLTDLSTEVHGETNALIDLAFAFFDCNRLRQAQKILETSAVPINNERLTNIINHFVRFERYDELEKLVQVMKGVTRIDRGHLYMNLLNVYDKINNWKNGLALWTEMQEDDIQPTAQFLQKLSILLNRNGQEIPFVHSDLPQPLDITKKTYSITTRRNRKNPQFSEAISRKDYDLAESLISSESKNRIEAALMYGVIMRCLFNDNEIDRVLDIMKKVIKNYSYIRRSLFADMADKLIELGRNKDLDEIGNLMEESLKNDVHFHKFHSKSVILTNGLKNFIENFKIDTPFDNDKPRSIEFKIHFGSMVKGLMADPSVLPTFTEWANKMNENQINRPMHVLWNYYFIKQSPEAEKLWNDHIVCNSSPLFRPIIEHAKVNEDVKLIEQLVEKLNTHPKLSINSRCNILTGSIDVYNRVGRYDDGLKILNNLTKQFDLNMVPRDVLKELKDGVERSGKTFPYDFSRDGASTNEHEEKARSQAAKF</sequence>
<dbReference type="PANTHER" id="PTHR46669">
    <property type="entry name" value="LEUCINE-RICH PPR MOTIF-CONTAINING PROTEIN, MITOCHONDRIAL"/>
    <property type="match status" value="1"/>
</dbReference>
<dbReference type="Pfam" id="PF12854">
    <property type="entry name" value="PPR_1"/>
    <property type="match status" value="1"/>
</dbReference>
<dbReference type="SUPFAM" id="SSF48452">
    <property type="entry name" value="TPR-like"/>
    <property type="match status" value="1"/>
</dbReference>
<dbReference type="NCBIfam" id="TIGR00756">
    <property type="entry name" value="PPR"/>
    <property type="match status" value="1"/>
</dbReference>
<keyword evidence="2" id="KW-0175">Coiled coil</keyword>
<reference evidence="4" key="1">
    <citation type="journal article" date="2023" name="bioRxiv">
        <title>Scaffold-level genome assemblies of two parasitoid biocontrol wasps reveal the parthenogenesis mechanism and an associated novel virus.</title>
        <authorList>
            <person name="Inwood S."/>
            <person name="Skelly J."/>
            <person name="Guhlin J."/>
            <person name="Harrop T."/>
            <person name="Goldson S."/>
            <person name="Dearden P."/>
        </authorList>
    </citation>
    <scope>NUCLEOTIDE SEQUENCE</scope>
    <source>
        <strain evidence="4">Irish</strain>
        <tissue evidence="4">Whole body</tissue>
    </source>
</reference>
<evidence type="ECO:0000313" key="5">
    <source>
        <dbReference type="Proteomes" id="UP001168990"/>
    </source>
</evidence>
<evidence type="ECO:0000313" key="4">
    <source>
        <dbReference type="EMBL" id="KAK0177466.1"/>
    </source>
</evidence>